<proteinExistence type="predicted"/>
<keyword evidence="3" id="KW-0378">Hydrolase</keyword>
<keyword evidence="2" id="KW-0479">Metal-binding</keyword>
<protein>
    <recommendedName>
        <fullName evidence="6">HAD family hydrolase</fullName>
    </recommendedName>
</protein>
<dbReference type="Pfam" id="PF00702">
    <property type="entry name" value="Hydrolase"/>
    <property type="match status" value="1"/>
</dbReference>
<dbReference type="SUPFAM" id="SSF56784">
    <property type="entry name" value="HAD-like"/>
    <property type="match status" value="1"/>
</dbReference>
<keyword evidence="4" id="KW-0460">Magnesium</keyword>
<dbReference type="InterPro" id="IPR023214">
    <property type="entry name" value="HAD_sf"/>
</dbReference>
<dbReference type="InterPro" id="IPR036412">
    <property type="entry name" value="HAD-like_sf"/>
</dbReference>
<evidence type="ECO:0000256" key="1">
    <source>
        <dbReference type="ARBA" id="ARBA00001946"/>
    </source>
</evidence>
<evidence type="ECO:0000256" key="3">
    <source>
        <dbReference type="ARBA" id="ARBA00022801"/>
    </source>
</evidence>
<accession>A0A212JPY8</accession>
<dbReference type="AlphaFoldDB" id="A0A212JPY8"/>
<dbReference type="RefSeq" id="WP_296949590.1">
    <property type="nucleotide sequence ID" value="NZ_LT599021.1"/>
</dbReference>
<dbReference type="InterPro" id="IPR023198">
    <property type="entry name" value="PGP-like_dom2"/>
</dbReference>
<evidence type="ECO:0008006" key="6">
    <source>
        <dbReference type="Google" id="ProtNLM"/>
    </source>
</evidence>
<evidence type="ECO:0000256" key="4">
    <source>
        <dbReference type="ARBA" id="ARBA00022842"/>
    </source>
</evidence>
<dbReference type="Gene3D" id="1.10.150.240">
    <property type="entry name" value="Putative phosphatase, domain 2"/>
    <property type="match status" value="1"/>
</dbReference>
<gene>
    <name evidence="5" type="ORF">KL86DYS2_12048</name>
</gene>
<dbReference type="Gene3D" id="3.40.50.1000">
    <property type="entry name" value="HAD superfamily/HAD-like"/>
    <property type="match status" value="1"/>
</dbReference>
<dbReference type="GO" id="GO:0044281">
    <property type="term" value="P:small molecule metabolic process"/>
    <property type="evidence" value="ECO:0007669"/>
    <property type="project" value="UniProtKB-ARBA"/>
</dbReference>
<dbReference type="PANTHER" id="PTHR46470:SF2">
    <property type="entry name" value="GLYCERALDEHYDE 3-PHOSPHATE PHOSPHATASE"/>
    <property type="match status" value="1"/>
</dbReference>
<evidence type="ECO:0000313" key="5">
    <source>
        <dbReference type="EMBL" id="SBW01482.1"/>
    </source>
</evidence>
<reference evidence="5" key="1">
    <citation type="submission" date="2016-04" db="EMBL/GenBank/DDBJ databases">
        <authorList>
            <person name="Evans L.H."/>
            <person name="Alamgir A."/>
            <person name="Owens N."/>
            <person name="Weber N.D."/>
            <person name="Virtaneva K."/>
            <person name="Barbian K."/>
            <person name="Babar A."/>
            <person name="Rosenke K."/>
        </authorList>
    </citation>
    <scope>NUCLEOTIDE SEQUENCE</scope>
    <source>
        <strain evidence="5">86-2</strain>
    </source>
</reference>
<comment type="cofactor">
    <cofactor evidence="1">
        <name>Mg(2+)</name>
        <dbReference type="ChEBI" id="CHEBI:18420"/>
    </cofactor>
</comment>
<dbReference type="InterPro" id="IPR051400">
    <property type="entry name" value="HAD-like_hydrolase"/>
</dbReference>
<dbReference type="PRINTS" id="PR00413">
    <property type="entry name" value="HADHALOGNASE"/>
</dbReference>
<evidence type="ECO:0000256" key="2">
    <source>
        <dbReference type="ARBA" id="ARBA00022723"/>
    </source>
</evidence>
<dbReference type="GO" id="GO:0016791">
    <property type="term" value="F:phosphatase activity"/>
    <property type="evidence" value="ECO:0007669"/>
    <property type="project" value="TreeGrafter"/>
</dbReference>
<dbReference type="GO" id="GO:0046872">
    <property type="term" value="F:metal ion binding"/>
    <property type="evidence" value="ECO:0007669"/>
    <property type="project" value="UniProtKB-KW"/>
</dbReference>
<dbReference type="InterPro" id="IPR006439">
    <property type="entry name" value="HAD-SF_hydro_IA"/>
</dbReference>
<dbReference type="NCBIfam" id="TIGR01549">
    <property type="entry name" value="HAD-SF-IA-v1"/>
    <property type="match status" value="1"/>
</dbReference>
<organism evidence="5">
    <name type="scientific">uncultured Dysgonomonas sp</name>
    <dbReference type="NCBI Taxonomy" id="206096"/>
    <lineage>
        <taxon>Bacteria</taxon>
        <taxon>Pseudomonadati</taxon>
        <taxon>Bacteroidota</taxon>
        <taxon>Bacteroidia</taxon>
        <taxon>Bacteroidales</taxon>
        <taxon>Dysgonomonadaceae</taxon>
        <taxon>Dysgonomonas</taxon>
        <taxon>environmental samples</taxon>
    </lineage>
</organism>
<dbReference type="PANTHER" id="PTHR46470">
    <property type="entry name" value="N-ACYLNEURAMINATE-9-PHOSPHATASE"/>
    <property type="match status" value="1"/>
</dbReference>
<name>A0A212JPY8_9BACT</name>
<dbReference type="EMBL" id="FLUL01000001">
    <property type="protein sequence ID" value="SBW01482.1"/>
    <property type="molecule type" value="Genomic_DNA"/>
</dbReference>
<sequence>MFDLSKVKGIIFDYGGTIDSNGKHWAEVLWESYLDNEVPVTREQFREAFVYVERYLAANLVILPEDNFHVLLKKKVTLQIEYLLEKGFLEENDKTKMYSLAISDQCYNFVKDLIRKEVDILTALKDRYPMVLVSNFYGNVQSVLGDFDLLKYFDDIIESAVVGIRKPDPAIFGLGVEKLGLPGSSIVVIGDSYTKDIVPATKNGCQTIWLKGLGWGDDDENATADIIITDFMELKSIFQLD</sequence>
<dbReference type="SFLD" id="SFLDG01129">
    <property type="entry name" value="C1.5:_HAD__Beta-PGM__Phosphata"/>
    <property type="match status" value="1"/>
</dbReference>
<dbReference type="SFLD" id="SFLDS00003">
    <property type="entry name" value="Haloacid_Dehalogenase"/>
    <property type="match status" value="1"/>
</dbReference>